<dbReference type="Gene3D" id="1.20.1290.10">
    <property type="entry name" value="AhpD-like"/>
    <property type="match status" value="1"/>
</dbReference>
<dbReference type="EMBL" id="CP000473">
    <property type="protein sequence ID" value="ABJ81452.1"/>
    <property type="molecule type" value="Genomic_DNA"/>
</dbReference>
<dbReference type="InterPro" id="IPR029032">
    <property type="entry name" value="AhpD-like"/>
</dbReference>
<name>Q02BW4_SOLUE</name>
<dbReference type="HOGENOM" id="CLU_2261977_0_0_0"/>
<dbReference type="AlphaFoldDB" id="Q02BW4"/>
<accession>Q02BW4</accession>
<evidence type="ECO:0008006" key="2">
    <source>
        <dbReference type="Google" id="ProtNLM"/>
    </source>
</evidence>
<gene>
    <name evidence="1" type="ordered locus">Acid_0442</name>
</gene>
<proteinExistence type="predicted"/>
<organism evidence="1">
    <name type="scientific">Solibacter usitatus (strain Ellin6076)</name>
    <dbReference type="NCBI Taxonomy" id="234267"/>
    <lineage>
        <taxon>Bacteria</taxon>
        <taxon>Pseudomonadati</taxon>
        <taxon>Acidobacteriota</taxon>
        <taxon>Terriglobia</taxon>
        <taxon>Bryobacterales</taxon>
        <taxon>Solibacteraceae</taxon>
        <taxon>Candidatus Solibacter</taxon>
    </lineage>
</organism>
<sequence length="103" mass="11312">MNGEELVAGVIRDLETSALGEKEKALLRFVESVNRHSAGITADSIQPLYAVGWDDAAIYYATTVCALFNFYNRWVDASGVHALSDDAHRMGGKRSADMGYVRK</sequence>
<dbReference type="SUPFAM" id="SSF69118">
    <property type="entry name" value="AhpD-like"/>
    <property type="match status" value="1"/>
</dbReference>
<dbReference type="KEGG" id="sus:Acid_0442"/>
<dbReference type="STRING" id="234267.Acid_0442"/>
<dbReference type="OrthoDB" id="122912at2"/>
<protein>
    <recommendedName>
        <fullName evidence="2">Peroxidase</fullName>
    </recommendedName>
</protein>
<dbReference type="InParanoid" id="Q02BW4"/>
<reference evidence="1" key="1">
    <citation type="submission" date="2006-10" db="EMBL/GenBank/DDBJ databases">
        <title>Complete sequence of Solibacter usitatus Ellin6076.</title>
        <authorList>
            <consortium name="US DOE Joint Genome Institute"/>
            <person name="Copeland A."/>
            <person name="Lucas S."/>
            <person name="Lapidus A."/>
            <person name="Barry K."/>
            <person name="Detter J.C."/>
            <person name="Glavina del Rio T."/>
            <person name="Hammon N."/>
            <person name="Israni S."/>
            <person name="Dalin E."/>
            <person name="Tice H."/>
            <person name="Pitluck S."/>
            <person name="Thompson L.S."/>
            <person name="Brettin T."/>
            <person name="Bruce D."/>
            <person name="Han C."/>
            <person name="Tapia R."/>
            <person name="Gilna P."/>
            <person name="Schmutz J."/>
            <person name="Larimer F."/>
            <person name="Land M."/>
            <person name="Hauser L."/>
            <person name="Kyrpides N."/>
            <person name="Mikhailova N."/>
            <person name="Janssen P.H."/>
            <person name="Kuske C.R."/>
            <person name="Richardson P."/>
        </authorList>
    </citation>
    <scope>NUCLEOTIDE SEQUENCE</scope>
    <source>
        <strain evidence="1">Ellin6076</strain>
    </source>
</reference>
<evidence type="ECO:0000313" key="1">
    <source>
        <dbReference type="EMBL" id="ABJ81452.1"/>
    </source>
</evidence>
<dbReference type="eggNOG" id="COG2128">
    <property type="taxonomic scope" value="Bacteria"/>
</dbReference>